<feature type="region of interest" description="Disordered" evidence="1">
    <location>
        <begin position="1"/>
        <end position="26"/>
    </location>
</feature>
<name>A0ABW1TF57_9LACO</name>
<evidence type="ECO:0000313" key="3">
    <source>
        <dbReference type="Proteomes" id="UP001596283"/>
    </source>
</evidence>
<accession>A0ABW1TF57</accession>
<organism evidence="2 3">
    <name type="scientific">Levilactobacillus fujinensis</name>
    <dbReference type="NCBI Taxonomy" id="2486024"/>
    <lineage>
        <taxon>Bacteria</taxon>
        <taxon>Bacillati</taxon>
        <taxon>Bacillota</taxon>
        <taxon>Bacilli</taxon>
        <taxon>Lactobacillales</taxon>
        <taxon>Lactobacillaceae</taxon>
        <taxon>Levilactobacillus</taxon>
    </lineage>
</organism>
<reference evidence="3" key="1">
    <citation type="journal article" date="2019" name="Int. J. Syst. Evol. Microbiol.">
        <title>The Global Catalogue of Microorganisms (GCM) 10K type strain sequencing project: providing services to taxonomists for standard genome sequencing and annotation.</title>
        <authorList>
            <consortium name="The Broad Institute Genomics Platform"/>
            <consortium name="The Broad Institute Genome Sequencing Center for Infectious Disease"/>
            <person name="Wu L."/>
            <person name="Ma J."/>
        </authorList>
    </citation>
    <scope>NUCLEOTIDE SEQUENCE [LARGE SCALE GENOMIC DNA]</scope>
    <source>
        <strain evidence="3">CCM 8908</strain>
    </source>
</reference>
<sequence length="78" mass="8692">MDHSQLSRKTQHRAQPTLMVAQPQATTMMTEPDLTLLTQSGTNLARRTEPPCNISGQADLAKVLRDIRQCLLLEAAYD</sequence>
<evidence type="ECO:0000313" key="2">
    <source>
        <dbReference type="EMBL" id="MFC6259915.1"/>
    </source>
</evidence>
<dbReference type="Proteomes" id="UP001596283">
    <property type="component" value="Unassembled WGS sequence"/>
</dbReference>
<proteinExistence type="predicted"/>
<evidence type="ECO:0000256" key="1">
    <source>
        <dbReference type="SAM" id="MobiDB-lite"/>
    </source>
</evidence>
<dbReference type="EMBL" id="JBHSSI010000022">
    <property type="protein sequence ID" value="MFC6259915.1"/>
    <property type="molecule type" value="Genomic_DNA"/>
</dbReference>
<dbReference type="RefSeq" id="WP_125685413.1">
    <property type="nucleotide sequence ID" value="NZ_JBHSSI010000022.1"/>
</dbReference>
<comment type="caution">
    <text evidence="2">The sequence shown here is derived from an EMBL/GenBank/DDBJ whole genome shotgun (WGS) entry which is preliminary data.</text>
</comment>
<gene>
    <name evidence="2" type="ORF">ACFP1C_03055</name>
</gene>
<keyword evidence="3" id="KW-1185">Reference proteome</keyword>
<protein>
    <submittedName>
        <fullName evidence="2">Uncharacterized protein</fullName>
    </submittedName>
</protein>